<name>A0A7D5FTW8_9CAUD</name>
<accession>A0A7D5FTW8</accession>
<dbReference type="Proteomes" id="UP000510878">
    <property type="component" value="Segment"/>
</dbReference>
<evidence type="ECO:0000313" key="1">
    <source>
        <dbReference type="EMBL" id="QLF85008.1"/>
    </source>
</evidence>
<sequence length="79" mass="9301">MIRKGKGWSLGELKSNNIIKAHHKIYILMGMDYEYNFHNISAHLDEDSARKHMKAYPKSLIGMINNYISYEIVEMEIKK</sequence>
<reference evidence="1 2" key="1">
    <citation type="submission" date="2020-05" db="EMBL/GenBank/DDBJ databases">
        <title>Infection kinetics and phylogenetic analysis of vB_EcoD_SU57, a virulent T1-like Drexlerviridae coliphage.</title>
        <authorList>
            <person name="Koonjan S."/>
            <person name="Seijsing F."/>
            <person name="Cooper C.J."/>
            <person name="Nilsson A.S."/>
        </authorList>
    </citation>
    <scope>NUCLEOTIDE SEQUENCE [LARGE SCALE GENOMIC DNA]</scope>
</reference>
<dbReference type="EMBL" id="MT511058">
    <property type="protein sequence ID" value="QLF85008.1"/>
    <property type="molecule type" value="Genomic_DNA"/>
</dbReference>
<proteinExistence type="predicted"/>
<organism evidence="1 2">
    <name type="scientific">Escherichia phage vB_EcoD_SU57</name>
    <dbReference type="NCBI Taxonomy" id="2743969"/>
    <lineage>
        <taxon>Viruses</taxon>
        <taxon>Duplodnaviria</taxon>
        <taxon>Heunggongvirae</taxon>
        <taxon>Uroviricota</taxon>
        <taxon>Caudoviricetes</taxon>
        <taxon>Drexlerviridae</taxon>
        <taxon>Braunvirinae</taxon>
        <taxon>Veterinaerplatzvirus</taxon>
        <taxon>Veterinaerplatzvirus SU57</taxon>
    </lineage>
</organism>
<evidence type="ECO:0000313" key="2">
    <source>
        <dbReference type="Proteomes" id="UP000510878"/>
    </source>
</evidence>
<protein>
    <submittedName>
        <fullName evidence="1">Uncharacterized protein</fullName>
    </submittedName>
</protein>
<gene>
    <name evidence="1" type="primary">SU57_00074</name>
</gene>
<keyword evidence="2" id="KW-1185">Reference proteome</keyword>